<protein>
    <submittedName>
        <fullName evidence="4">PRC and DUF2382 domain-containing protein</fullName>
    </submittedName>
</protein>
<dbReference type="InterPro" id="IPR019060">
    <property type="entry name" value="DUF2382"/>
</dbReference>
<evidence type="ECO:0000256" key="1">
    <source>
        <dbReference type="SAM" id="MobiDB-lite"/>
    </source>
</evidence>
<dbReference type="Proteomes" id="UP001525379">
    <property type="component" value="Unassembled WGS sequence"/>
</dbReference>
<keyword evidence="5" id="KW-1185">Reference proteome</keyword>
<dbReference type="Pfam" id="PF09557">
    <property type="entry name" value="DUF2382"/>
    <property type="match status" value="1"/>
</dbReference>
<dbReference type="SUPFAM" id="SSF50346">
    <property type="entry name" value="PRC-barrel domain"/>
    <property type="match status" value="1"/>
</dbReference>
<dbReference type="InterPro" id="IPR052967">
    <property type="entry name" value="Stress_Response_Assoc"/>
</dbReference>
<feature type="domain" description="PRC-barrel" evidence="2">
    <location>
        <begin position="7"/>
        <end position="66"/>
    </location>
</feature>
<evidence type="ECO:0000313" key="5">
    <source>
        <dbReference type="Proteomes" id="UP001525379"/>
    </source>
</evidence>
<dbReference type="Pfam" id="PF05239">
    <property type="entry name" value="PRC"/>
    <property type="match status" value="1"/>
</dbReference>
<dbReference type="InterPro" id="IPR027275">
    <property type="entry name" value="PRC-brl_dom"/>
</dbReference>
<sequence>MFTHDNIDRIIGSKVIDTTGDKIGSVGQVFLDDRTNEPTWVTVNTGLFGTKETFIPLQGAQQNGEDLQVAYEKNLVKDAPNIDVDSGHLTPEEEAELYRYYGLGEGTTAQHGQLGDADRDAHTQGVAGQGVAGQDVAGQDVADRDLDRERNVAHGDIDATAHEERLKVGTEERQAGQVRIRKYVTTEQQQVSVPVSKERLVVDRKPAEGRPVAGGIDHDNAETIDETITLREERPVVSKETVETEHVRIGKEQVTEQQTVQGEVAREHIEVEGENLDNNGQARH</sequence>
<dbReference type="NCBIfam" id="TIGR02271">
    <property type="entry name" value="YsnF/AvaK domain"/>
    <property type="match status" value="1"/>
</dbReference>
<feature type="region of interest" description="Disordered" evidence="1">
    <location>
        <begin position="109"/>
        <end position="137"/>
    </location>
</feature>
<dbReference type="InterPro" id="IPR014747">
    <property type="entry name" value="Bac_photo_RC_H_C"/>
</dbReference>
<evidence type="ECO:0000259" key="3">
    <source>
        <dbReference type="Pfam" id="PF09557"/>
    </source>
</evidence>
<comment type="caution">
    <text evidence="4">The sequence shown here is derived from an EMBL/GenBank/DDBJ whole genome shotgun (WGS) entry which is preliminary data.</text>
</comment>
<dbReference type="EMBL" id="JALXSQ010000005">
    <property type="protein sequence ID" value="MCT2042202.1"/>
    <property type="molecule type" value="Genomic_DNA"/>
</dbReference>
<dbReference type="InterPro" id="IPR011033">
    <property type="entry name" value="PRC_barrel-like_sf"/>
</dbReference>
<gene>
    <name evidence="4" type="ORF">M3D15_02435</name>
</gene>
<dbReference type="Gene3D" id="3.90.50.10">
    <property type="entry name" value="Photosynthetic Reaction Center, subunit H, domain 2"/>
    <property type="match status" value="1"/>
</dbReference>
<dbReference type="RefSeq" id="WP_260103816.1">
    <property type="nucleotide sequence ID" value="NZ_JALXSQ010000005.1"/>
</dbReference>
<dbReference type="PANTHER" id="PTHR38463">
    <property type="entry name" value="STRESS RESPONSE PROTEIN YSNF"/>
    <property type="match status" value="1"/>
</dbReference>
<evidence type="ECO:0000313" key="4">
    <source>
        <dbReference type="EMBL" id="MCT2042202.1"/>
    </source>
</evidence>
<organism evidence="4 5">
    <name type="scientific">Pseudoclavibacter albus</name>
    <dbReference type="NCBI Taxonomy" id="272241"/>
    <lineage>
        <taxon>Bacteria</taxon>
        <taxon>Bacillati</taxon>
        <taxon>Actinomycetota</taxon>
        <taxon>Actinomycetes</taxon>
        <taxon>Micrococcales</taxon>
        <taxon>Microbacteriaceae</taxon>
        <taxon>Pseudoclavibacter</taxon>
    </lineage>
</organism>
<accession>A0ABT2HV76</accession>
<feature type="domain" description="DUF2382" evidence="3">
    <location>
        <begin position="161"/>
        <end position="271"/>
    </location>
</feature>
<proteinExistence type="predicted"/>
<name>A0ABT2HV76_9MICO</name>
<reference evidence="4 5" key="1">
    <citation type="submission" date="2022-04" db="EMBL/GenBank/DDBJ databases">
        <title>Human microbiome associated bacterial genomes.</title>
        <authorList>
            <person name="Sandstrom S."/>
            <person name="Salamzade R."/>
            <person name="Kalan L.R."/>
        </authorList>
    </citation>
    <scope>NUCLEOTIDE SEQUENCE [LARGE SCALE GENOMIC DNA]</scope>
    <source>
        <strain evidence="5">p3-SID1799</strain>
    </source>
</reference>
<dbReference type="PANTHER" id="PTHR38463:SF1">
    <property type="entry name" value="STRESS RESPONSE PROTEIN YSNF"/>
    <property type="match status" value="1"/>
</dbReference>
<evidence type="ECO:0000259" key="2">
    <source>
        <dbReference type="Pfam" id="PF05239"/>
    </source>
</evidence>